<dbReference type="Pfam" id="PF11790">
    <property type="entry name" value="Glyco_hydro_cc"/>
    <property type="match status" value="1"/>
</dbReference>
<comment type="caution">
    <text evidence="2">The sequence shown here is derived from an EMBL/GenBank/DDBJ whole genome shotgun (WGS) entry which is preliminary data.</text>
</comment>
<dbReference type="PANTHER" id="PTHR34154:SF3">
    <property type="entry name" value="ALKALI-SENSITIVE LINKAGE PROTEIN 1"/>
    <property type="match status" value="1"/>
</dbReference>
<gene>
    <name evidence="2" type="ORF">B0A48_15114</name>
</gene>
<dbReference type="InterPro" id="IPR008928">
    <property type="entry name" value="6-hairpin_glycosidase_sf"/>
</dbReference>
<dbReference type="InterPro" id="IPR005198">
    <property type="entry name" value="Glyco_hydro_76"/>
</dbReference>
<dbReference type="SUPFAM" id="SSF51445">
    <property type="entry name" value="(Trans)glycosidases"/>
    <property type="match status" value="1"/>
</dbReference>
<dbReference type="InterPro" id="IPR024655">
    <property type="entry name" value="Asl1_glyco_hydro_catalytic"/>
</dbReference>
<evidence type="ECO:0000259" key="1">
    <source>
        <dbReference type="Pfam" id="PF11790"/>
    </source>
</evidence>
<dbReference type="InterPro" id="IPR017853">
    <property type="entry name" value="GH"/>
</dbReference>
<dbReference type="FunFam" id="3.20.20.80:FF:000207">
    <property type="entry name" value="Glycoside hydrolase family 128 protein"/>
    <property type="match status" value="1"/>
</dbReference>
<protein>
    <recommendedName>
        <fullName evidence="1">Asl1-like glycosyl hydrolase catalytic domain-containing protein</fullName>
    </recommendedName>
</protein>
<dbReference type="GO" id="GO:0009277">
    <property type="term" value="C:fungal-type cell wall"/>
    <property type="evidence" value="ECO:0007669"/>
    <property type="project" value="TreeGrafter"/>
</dbReference>
<evidence type="ECO:0000313" key="3">
    <source>
        <dbReference type="Proteomes" id="UP000192596"/>
    </source>
</evidence>
<dbReference type="Gene3D" id="3.20.20.80">
    <property type="entry name" value="Glycosidases"/>
    <property type="match status" value="1"/>
</dbReference>
<dbReference type="GO" id="GO:0071966">
    <property type="term" value="P:fungal-type cell wall polysaccharide metabolic process"/>
    <property type="evidence" value="ECO:0007669"/>
    <property type="project" value="TreeGrafter"/>
</dbReference>
<dbReference type="Proteomes" id="UP000192596">
    <property type="component" value="Unassembled WGS sequence"/>
</dbReference>
<sequence length="731" mass="80552">MQTFYWNGTSWPSTIQWVGAFLDTLLGSSGNSWLPGVGDYDKRLLSTLDRPARPETLYKIFSDVAAYFESEDTLQVFDAAYDDAQWVVLEWLEATKLFRRFQDHNPYDNDKCSVARFAHRARVFYNVVQGRFNTSLCGGGLTWNPALATYKNAITNELFISSSIAMYLYFPGDSNTDPYPSPDYYPLTNVTLPMLPVVQAHDPNYLQTAIKAYDWFKSHNFTNAQGLIVDGFHISKGQTTCDERNEMVYTYNQGVVLSGLRNLWDATGKVSYLVDAYALIDTAINATGWNAKTVVEAALWSGLGRNGIMEDYCDAPATCTQDAQIFKGIYFEHLGRFCELLPTNVSLIPGLTNIASPALAASHASKCRSYLPWVEHNARAAICTHNENGIIGGWWGANLSNHSQNTALYRAATLPSGSEDIRNQPWLLDRDPWAFAVLATATSILADTVSLDSSKRGLCYVKGENAADDAIWDNANGTLTWYYNYQAQPTSGIDDRLQFVPMLWGTNGQNSGFYKNVKGFIDGGRKIEYVLGFNEPDGCSNGGSCINPQVAASTWRTEIEPLKELGVRLGAPAVTGSPQGFTWLENFFAACDGGCTADFIPVHWYGNFEGLASHMGQVNASYPNQTMWITEFGLPQQSAAATTEFFNQSLSYFDRTPFVTHYSWFGAFRADVSNVGPNSALLTSKGQLTNMGASYVGLTEAEAAKASSASSTATIAGWSMFVVAAMFWILA</sequence>
<dbReference type="Gene3D" id="1.50.10.20">
    <property type="match status" value="1"/>
</dbReference>
<accession>A0A1V8SJE8</accession>
<dbReference type="Pfam" id="PF03663">
    <property type="entry name" value="Glyco_hydro_76"/>
    <property type="match status" value="2"/>
</dbReference>
<dbReference type="SUPFAM" id="SSF48208">
    <property type="entry name" value="Six-hairpin glycosidases"/>
    <property type="match status" value="1"/>
</dbReference>
<dbReference type="InParanoid" id="A0A1V8SJE8"/>
<reference evidence="3" key="1">
    <citation type="submission" date="2017-03" db="EMBL/GenBank/DDBJ databases">
        <title>Genomes of endolithic fungi from Antarctica.</title>
        <authorList>
            <person name="Coleine C."/>
            <person name="Masonjones S."/>
            <person name="Stajich J.E."/>
        </authorList>
    </citation>
    <scope>NUCLEOTIDE SEQUENCE [LARGE SCALE GENOMIC DNA]</scope>
    <source>
        <strain evidence="3">CCFEE 5527</strain>
    </source>
</reference>
<name>A0A1V8SJE8_9PEZI</name>
<organism evidence="2 3">
    <name type="scientific">Cryoendolithus antarcticus</name>
    <dbReference type="NCBI Taxonomy" id="1507870"/>
    <lineage>
        <taxon>Eukaryota</taxon>
        <taxon>Fungi</taxon>
        <taxon>Dikarya</taxon>
        <taxon>Ascomycota</taxon>
        <taxon>Pezizomycotina</taxon>
        <taxon>Dothideomycetes</taxon>
        <taxon>Dothideomycetidae</taxon>
        <taxon>Cladosporiales</taxon>
        <taxon>Cladosporiaceae</taxon>
        <taxon>Cryoendolithus</taxon>
    </lineage>
</organism>
<feature type="domain" description="Asl1-like glycosyl hydrolase catalytic" evidence="1">
    <location>
        <begin position="457"/>
        <end position="695"/>
    </location>
</feature>
<evidence type="ECO:0000313" key="2">
    <source>
        <dbReference type="EMBL" id="OQN99265.1"/>
    </source>
</evidence>
<dbReference type="AlphaFoldDB" id="A0A1V8SJE8"/>
<keyword evidence="3" id="KW-1185">Reference proteome</keyword>
<dbReference type="InterPro" id="IPR053183">
    <property type="entry name" value="ASL1"/>
</dbReference>
<dbReference type="EMBL" id="NAJO01000041">
    <property type="protein sequence ID" value="OQN99265.1"/>
    <property type="molecule type" value="Genomic_DNA"/>
</dbReference>
<dbReference type="PANTHER" id="PTHR34154">
    <property type="entry name" value="ALKALI-SENSITIVE LINKAGE PROTEIN 1"/>
    <property type="match status" value="1"/>
</dbReference>
<proteinExistence type="predicted"/>
<dbReference type="STRING" id="1507870.A0A1V8SJE8"/>
<dbReference type="OrthoDB" id="43654at2759"/>